<dbReference type="AlphaFoldDB" id="A0A841CMA3"/>
<reference evidence="1 2" key="1">
    <citation type="submission" date="2020-08" db="EMBL/GenBank/DDBJ databases">
        <title>Genomic Encyclopedia of Type Strains, Phase III (KMG-III): the genomes of soil and plant-associated and newly described type strains.</title>
        <authorList>
            <person name="Whitman W."/>
        </authorList>
    </citation>
    <scope>NUCLEOTIDE SEQUENCE [LARGE SCALE GENOMIC DNA]</scope>
    <source>
        <strain evidence="1 2">CECT 8640</strain>
    </source>
</reference>
<dbReference type="Pfam" id="PF19473">
    <property type="entry name" value="DUF6010"/>
    <property type="match status" value="1"/>
</dbReference>
<gene>
    <name evidence="1" type="ORF">FHS29_006223</name>
</gene>
<evidence type="ECO:0000313" key="1">
    <source>
        <dbReference type="EMBL" id="MBB5959602.1"/>
    </source>
</evidence>
<sequence length="143" mass="15460">MTVVAPVLIGVLYVLLNSLIREPHRRRFNAVMVGGAGAAYLSGGGFGPWEFAFTIVATYCAYRGLESWTFIGVAWLLHTAWDVAHHVHGNPIVPFAEHSSLGCAICDPVIAVWCFAGGPSLTDRLRARFTRLRPPAGTGRDPA</sequence>
<accession>A0A841CMA3</accession>
<evidence type="ECO:0000313" key="2">
    <source>
        <dbReference type="Proteomes" id="UP000547510"/>
    </source>
</evidence>
<dbReference type="RefSeq" id="WP_184696624.1">
    <property type="nucleotide sequence ID" value="NZ_JACHJN010000011.1"/>
</dbReference>
<dbReference type="EMBL" id="JACHJN010000011">
    <property type="protein sequence ID" value="MBB5959602.1"/>
    <property type="molecule type" value="Genomic_DNA"/>
</dbReference>
<proteinExistence type="predicted"/>
<organism evidence="1 2">
    <name type="scientific">Saccharothrix tamanrassetensis</name>
    <dbReference type="NCBI Taxonomy" id="1051531"/>
    <lineage>
        <taxon>Bacteria</taxon>
        <taxon>Bacillati</taxon>
        <taxon>Actinomycetota</taxon>
        <taxon>Actinomycetes</taxon>
        <taxon>Pseudonocardiales</taxon>
        <taxon>Pseudonocardiaceae</taxon>
        <taxon>Saccharothrix</taxon>
    </lineage>
</organism>
<dbReference type="InterPro" id="IPR046052">
    <property type="entry name" value="DUF6010"/>
</dbReference>
<protein>
    <recommendedName>
        <fullName evidence="3">Integral membrane protein</fullName>
    </recommendedName>
</protein>
<comment type="caution">
    <text evidence="1">The sequence shown here is derived from an EMBL/GenBank/DDBJ whole genome shotgun (WGS) entry which is preliminary data.</text>
</comment>
<evidence type="ECO:0008006" key="3">
    <source>
        <dbReference type="Google" id="ProtNLM"/>
    </source>
</evidence>
<dbReference type="Proteomes" id="UP000547510">
    <property type="component" value="Unassembled WGS sequence"/>
</dbReference>
<keyword evidence="2" id="KW-1185">Reference proteome</keyword>
<name>A0A841CMA3_9PSEU</name>